<evidence type="ECO:0000256" key="1">
    <source>
        <dbReference type="SAM" id="Coils"/>
    </source>
</evidence>
<gene>
    <name evidence="3" type="ORF">RRG08_028840</name>
</gene>
<feature type="region of interest" description="Disordered" evidence="2">
    <location>
        <begin position="284"/>
        <end position="315"/>
    </location>
</feature>
<feature type="compositionally biased region" description="Basic and acidic residues" evidence="2">
    <location>
        <begin position="610"/>
        <end position="624"/>
    </location>
</feature>
<feature type="compositionally biased region" description="Basic and acidic residues" evidence="2">
    <location>
        <begin position="77"/>
        <end position="86"/>
    </location>
</feature>
<evidence type="ECO:0000313" key="4">
    <source>
        <dbReference type="Proteomes" id="UP001283361"/>
    </source>
</evidence>
<feature type="compositionally biased region" description="Basic and acidic residues" evidence="2">
    <location>
        <begin position="567"/>
        <end position="592"/>
    </location>
</feature>
<accession>A0AAE1D830</accession>
<sequence>MSRQRTGPIFTQEILNNLISTMEAQLPADQSDETVFQEKVRALQRFLNHGMCRFSTESLQQILDSILPPRTPGTPGDRSHGRPTRKMEVRSIKELRDVVKMIMTKRESGSIRASDADALKYMEHFFFAVYCMTEAKRLIDDVFADLYYSYYKPESESRQPTRLGSAIMTHTAMNVEHHTEDYSQFGISTLEQLSGSTGHKLRLTVKDMQDVLTRWAELLTQGEPDPSSFEPESEQDLLLVRTAFHTQPILRLLPDTFAKFYKCLELSKQWWVLAHDVYPDLPFQRHPPGDPGADLDQTHSPSEDSSDVDQDKANLPSQVVLQTKEAIREINSEIEAVHEELEALSKREEKFSILVETYDKVGQDIDTRNLERQQLYALRDRLMQSGQKDASNREELQQTEAGIRQLDGMIKLLEFQHSLLLQDYLIHMEIRPSIIRFQGEAALKLKDAQLQLEQQAVNLEKLEQEISAAPPQDDAMSKDTENQYVAKDSPVALTSLSGEAEDDKKDKDAVHEKQIQKTVRKNSHQEINKANISQRYNSKRQVAFVQNDLKGDASLSNKKAPPTPGKLSEKNQGRVSESEHPPTKSIVKEKGDNFALPRAKRNSLPSVNDQQKRTQQVDRRKSHDVSIPTLNKTAVRETGQVKRDSSLQLHTSEKPDNSKKKLPDERNIVAGGNNRLNPLVKSISSKDVLKKPQVVAADIKSSRTRSSSDPPVIPSDTLTRINKKLSPSKAWEKTPTSSETTHALRNRAPRPRPAPALQNNNNYVK</sequence>
<dbReference type="Proteomes" id="UP001283361">
    <property type="component" value="Unassembled WGS sequence"/>
</dbReference>
<reference evidence="3" key="1">
    <citation type="journal article" date="2023" name="G3 (Bethesda)">
        <title>A reference genome for the long-term kleptoplast-retaining sea slug Elysia crispata morphotype clarki.</title>
        <authorList>
            <person name="Eastman K.E."/>
            <person name="Pendleton A.L."/>
            <person name="Shaikh M.A."/>
            <person name="Suttiyut T."/>
            <person name="Ogas R."/>
            <person name="Tomko P."/>
            <person name="Gavelis G."/>
            <person name="Widhalm J.R."/>
            <person name="Wisecaver J.H."/>
        </authorList>
    </citation>
    <scope>NUCLEOTIDE SEQUENCE</scope>
    <source>
        <strain evidence="3">ECLA1</strain>
    </source>
</reference>
<dbReference type="AlphaFoldDB" id="A0AAE1D830"/>
<keyword evidence="4" id="KW-1185">Reference proteome</keyword>
<feature type="compositionally biased region" description="Low complexity" evidence="2">
    <location>
        <begin position="755"/>
        <end position="765"/>
    </location>
</feature>
<feature type="coiled-coil region" evidence="1">
    <location>
        <begin position="320"/>
        <end position="347"/>
    </location>
</feature>
<organism evidence="3 4">
    <name type="scientific">Elysia crispata</name>
    <name type="common">lettuce slug</name>
    <dbReference type="NCBI Taxonomy" id="231223"/>
    <lineage>
        <taxon>Eukaryota</taxon>
        <taxon>Metazoa</taxon>
        <taxon>Spiralia</taxon>
        <taxon>Lophotrochozoa</taxon>
        <taxon>Mollusca</taxon>
        <taxon>Gastropoda</taxon>
        <taxon>Heterobranchia</taxon>
        <taxon>Euthyneura</taxon>
        <taxon>Panpulmonata</taxon>
        <taxon>Sacoglossa</taxon>
        <taxon>Placobranchoidea</taxon>
        <taxon>Plakobranchidae</taxon>
        <taxon>Elysia</taxon>
    </lineage>
</organism>
<dbReference type="EMBL" id="JAWDGP010005065">
    <property type="protein sequence ID" value="KAK3759838.1"/>
    <property type="molecule type" value="Genomic_DNA"/>
</dbReference>
<keyword evidence="1" id="KW-0175">Coiled coil</keyword>
<protein>
    <submittedName>
        <fullName evidence="3">Uncharacterized protein</fullName>
    </submittedName>
</protein>
<proteinExistence type="predicted"/>
<evidence type="ECO:0000313" key="3">
    <source>
        <dbReference type="EMBL" id="KAK3759838.1"/>
    </source>
</evidence>
<comment type="caution">
    <text evidence="3">The sequence shown here is derived from an EMBL/GenBank/DDBJ whole genome shotgun (WGS) entry which is preliminary data.</text>
</comment>
<feature type="region of interest" description="Disordered" evidence="2">
    <location>
        <begin position="468"/>
        <end position="491"/>
    </location>
</feature>
<evidence type="ECO:0000256" key="2">
    <source>
        <dbReference type="SAM" id="MobiDB-lite"/>
    </source>
</evidence>
<feature type="region of interest" description="Disordered" evidence="2">
    <location>
        <begin position="549"/>
        <end position="673"/>
    </location>
</feature>
<feature type="region of interest" description="Disordered" evidence="2">
    <location>
        <begin position="698"/>
        <end position="765"/>
    </location>
</feature>
<feature type="region of interest" description="Disordered" evidence="2">
    <location>
        <begin position="66"/>
        <end position="86"/>
    </location>
</feature>
<feature type="compositionally biased region" description="Basic and acidic residues" evidence="2">
    <location>
        <begin position="639"/>
        <end position="667"/>
    </location>
</feature>
<name>A0AAE1D830_9GAST</name>